<keyword evidence="1" id="KW-0472">Membrane</keyword>
<feature type="transmembrane region" description="Helical" evidence="1">
    <location>
        <begin position="157"/>
        <end position="176"/>
    </location>
</feature>
<dbReference type="Gene3D" id="1.10.3730.20">
    <property type="match status" value="1"/>
</dbReference>
<feature type="transmembrane region" description="Helical" evidence="1">
    <location>
        <begin position="28"/>
        <end position="47"/>
    </location>
</feature>
<feature type="transmembrane region" description="Helical" evidence="1">
    <location>
        <begin position="220"/>
        <end position="239"/>
    </location>
</feature>
<feature type="transmembrane region" description="Helical" evidence="1">
    <location>
        <begin position="251"/>
        <end position="272"/>
    </location>
</feature>
<evidence type="ECO:0000256" key="1">
    <source>
        <dbReference type="SAM" id="Phobius"/>
    </source>
</evidence>
<organism evidence="2 3">
    <name type="scientific">Psychrobacter pasteurii</name>
    <dbReference type="NCBI Taxonomy" id="1945520"/>
    <lineage>
        <taxon>Bacteria</taxon>
        <taxon>Pseudomonadati</taxon>
        <taxon>Pseudomonadota</taxon>
        <taxon>Gammaproteobacteria</taxon>
        <taxon>Moraxellales</taxon>
        <taxon>Moraxellaceae</taxon>
        <taxon>Psychrobacter</taxon>
    </lineage>
</organism>
<feature type="transmembrane region" description="Helical" evidence="1">
    <location>
        <begin position="6"/>
        <end position="21"/>
    </location>
</feature>
<proteinExistence type="predicted"/>
<name>A0A1R4EE52_9GAMM</name>
<accession>A0A1R4EE52</accession>
<dbReference type="EMBL" id="FUGD01000058">
    <property type="protein sequence ID" value="SJM36709.1"/>
    <property type="molecule type" value="Genomic_DNA"/>
</dbReference>
<sequence>MSYLVIAVLCSVAVSVLLKVLRQHQIDIRQTIMAGYPVAFFLTWTLLKPDLSATADLNAAWGIILLLGILLPLVFVILGRAIESVGIIASDAAQRLSLIIPIVAAFALFGEVLTLQRTWGIFLGFLALVALVYRTPEKANATNSIYSRVNMSQRIGLAKVPVGLWLLGVWVGYGVIDILFKQVAKQGAAFPLTLFMSFGLAGVLMCLYLLILKTRWDNKALLSGIVLGMLNMGNIYAYIKAHQSLADSPSVVFTGMNVGVIAVATLVGVFAFKESLSKLNILGIVLAMACVFVLFWG</sequence>
<evidence type="ECO:0000313" key="3">
    <source>
        <dbReference type="Proteomes" id="UP000188169"/>
    </source>
</evidence>
<dbReference type="RefSeq" id="WP_077448110.1">
    <property type="nucleotide sequence ID" value="NZ_FUGD01000058.1"/>
</dbReference>
<feature type="transmembrane region" description="Helical" evidence="1">
    <location>
        <begin position="59"/>
        <end position="81"/>
    </location>
</feature>
<keyword evidence="3" id="KW-1185">Reference proteome</keyword>
<dbReference type="STRING" id="1945520.A1019T_00672"/>
<keyword evidence="1" id="KW-0812">Transmembrane</keyword>
<feature type="transmembrane region" description="Helical" evidence="1">
    <location>
        <begin position="279"/>
        <end position="296"/>
    </location>
</feature>
<feature type="transmembrane region" description="Helical" evidence="1">
    <location>
        <begin position="119"/>
        <end position="136"/>
    </location>
</feature>
<reference evidence="3" key="1">
    <citation type="submission" date="2017-02" db="EMBL/GenBank/DDBJ databases">
        <authorList>
            <person name="Mornico D."/>
        </authorList>
    </citation>
    <scope>NUCLEOTIDE SEQUENCE [LARGE SCALE GENOMIC DNA]</scope>
</reference>
<gene>
    <name evidence="2" type="ORF">A1019T_00672</name>
</gene>
<dbReference type="InterPro" id="IPR037185">
    <property type="entry name" value="EmrE-like"/>
</dbReference>
<feature type="transmembrane region" description="Helical" evidence="1">
    <location>
        <begin position="93"/>
        <end position="113"/>
    </location>
</feature>
<feature type="transmembrane region" description="Helical" evidence="1">
    <location>
        <begin position="188"/>
        <end position="211"/>
    </location>
</feature>
<dbReference type="OrthoDB" id="1524053at2"/>
<dbReference type="SUPFAM" id="SSF103481">
    <property type="entry name" value="Multidrug resistance efflux transporter EmrE"/>
    <property type="match status" value="1"/>
</dbReference>
<dbReference type="Proteomes" id="UP000188169">
    <property type="component" value="Unassembled WGS sequence"/>
</dbReference>
<keyword evidence="1" id="KW-1133">Transmembrane helix</keyword>
<dbReference type="AlphaFoldDB" id="A0A1R4EE52"/>
<protein>
    <submittedName>
        <fullName evidence="2">EamA-like transporter family protein</fullName>
    </submittedName>
</protein>
<evidence type="ECO:0000313" key="2">
    <source>
        <dbReference type="EMBL" id="SJM36709.1"/>
    </source>
</evidence>